<organism evidence="2">
    <name type="scientific">Oryza punctata</name>
    <name type="common">Red rice</name>
    <dbReference type="NCBI Taxonomy" id="4537"/>
    <lineage>
        <taxon>Eukaryota</taxon>
        <taxon>Viridiplantae</taxon>
        <taxon>Streptophyta</taxon>
        <taxon>Embryophyta</taxon>
        <taxon>Tracheophyta</taxon>
        <taxon>Spermatophyta</taxon>
        <taxon>Magnoliopsida</taxon>
        <taxon>Liliopsida</taxon>
        <taxon>Poales</taxon>
        <taxon>Poaceae</taxon>
        <taxon>BOP clade</taxon>
        <taxon>Oryzoideae</taxon>
        <taxon>Oryzeae</taxon>
        <taxon>Oryzinae</taxon>
        <taxon>Oryza</taxon>
    </lineage>
</organism>
<accession>A0A0E0KI03</accession>
<reference evidence="2" key="1">
    <citation type="submission" date="2015-04" db="UniProtKB">
        <authorList>
            <consortium name="EnsemblPlants"/>
        </authorList>
    </citation>
    <scope>IDENTIFICATION</scope>
</reference>
<dbReference type="Gramene" id="OPUNC03G28460.1">
    <property type="protein sequence ID" value="OPUNC03G28460.1"/>
    <property type="gene ID" value="OPUNC03G28460"/>
</dbReference>
<dbReference type="AlphaFoldDB" id="A0A0E0KI03"/>
<dbReference type="EnsemblPlants" id="OPUNC03G28460.1">
    <property type="protein sequence ID" value="OPUNC03G28460.1"/>
    <property type="gene ID" value="OPUNC03G28460"/>
</dbReference>
<feature type="region of interest" description="Disordered" evidence="1">
    <location>
        <begin position="1"/>
        <end position="95"/>
    </location>
</feature>
<evidence type="ECO:0008006" key="4">
    <source>
        <dbReference type="Google" id="ProtNLM"/>
    </source>
</evidence>
<name>A0A0E0KI03_ORYPU</name>
<dbReference type="Proteomes" id="UP000026962">
    <property type="component" value="Chromosome 3"/>
</dbReference>
<evidence type="ECO:0000256" key="1">
    <source>
        <dbReference type="SAM" id="MobiDB-lite"/>
    </source>
</evidence>
<protein>
    <recommendedName>
        <fullName evidence="4">DUF834 domain-containing protein</fullName>
    </recommendedName>
</protein>
<proteinExistence type="predicted"/>
<keyword evidence="3" id="KW-1185">Reference proteome</keyword>
<dbReference type="HOGENOM" id="CLU_1542558_0_0_1"/>
<reference evidence="2" key="2">
    <citation type="submission" date="2018-05" db="EMBL/GenBank/DDBJ databases">
        <title>OpunRS2 (Oryza punctata Reference Sequence Version 2).</title>
        <authorList>
            <person name="Zhang J."/>
            <person name="Kudrna D."/>
            <person name="Lee S."/>
            <person name="Talag J."/>
            <person name="Welchert J."/>
            <person name="Wing R.A."/>
        </authorList>
    </citation>
    <scope>NUCLEOTIDE SEQUENCE [LARGE SCALE GENOMIC DNA]</scope>
</reference>
<evidence type="ECO:0000313" key="2">
    <source>
        <dbReference type="EnsemblPlants" id="OPUNC03G28460.1"/>
    </source>
</evidence>
<evidence type="ECO:0000313" key="3">
    <source>
        <dbReference type="Proteomes" id="UP000026962"/>
    </source>
</evidence>
<sequence>MAEERQAAGKKPAWRRRSMDLAPPMAPPTPNPARSVSEGAAGDGCGREGNSGDVGAAGNSKRMCGEASLAGDGRRPHDAWDATGGSRRLVHGRQRQRGISMETANVGSGVARATRGYGWRRRAGVDGSPGGQWWQGEATVMRVGDLRRGCRGSSGQGGGNGSIMRWVLLACDSP</sequence>